<reference evidence="2" key="1">
    <citation type="journal article" date="2008" name="Nat. Genet.">
        <title>The Pristionchus pacificus genome provides a unique perspective on nematode lifestyle and parasitism.</title>
        <authorList>
            <person name="Dieterich C."/>
            <person name="Clifton S.W."/>
            <person name="Schuster L.N."/>
            <person name="Chinwalla A."/>
            <person name="Delehaunty K."/>
            <person name="Dinkelacker I."/>
            <person name="Fulton L."/>
            <person name="Fulton R."/>
            <person name="Godfrey J."/>
            <person name="Minx P."/>
            <person name="Mitreva M."/>
            <person name="Roeseler W."/>
            <person name="Tian H."/>
            <person name="Witte H."/>
            <person name="Yang S.P."/>
            <person name="Wilson R.K."/>
            <person name="Sommer R.J."/>
        </authorList>
    </citation>
    <scope>NUCLEOTIDE SEQUENCE [LARGE SCALE GENOMIC DNA]</scope>
    <source>
        <strain evidence="2">PS312</strain>
    </source>
</reference>
<evidence type="ECO:0000313" key="2">
    <source>
        <dbReference type="Proteomes" id="UP000005239"/>
    </source>
</evidence>
<proteinExistence type="predicted"/>
<accession>A0A8R1V3B4</accession>
<dbReference type="Proteomes" id="UP000005239">
    <property type="component" value="Unassembled WGS sequence"/>
</dbReference>
<keyword evidence="2" id="KW-1185">Reference proteome</keyword>
<evidence type="ECO:0000313" key="1">
    <source>
        <dbReference type="EnsemblMetazoa" id="PPA44762.1"/>
    </source>
</evidence>
<reference evidence="1" key="2">
    <citation type="submission" date="2022-06" db="UniProtKB">
        <authorList>
            <consortium name="EnsemblMetazoa"/>
        </authorList>
    </citation>
    <scope>IDENTIFICATION</scope>
    <source>
        <strain evidence="1">PS312</strain>
    </source>
</reference>
<dbReference type="AlphaFoldDB" id="A0A2A6CIK7"/>
<accession>A0A2A6CIK7</accession>
<sequence>MIYPLPGEGKIRKEGQMLQIPGRGKDGEGDVMSVASEPLTVMILPMCHEERGVFPDSSIMSTMAPGLGEMDEDRYE</sequence>
<name>A0A2A6CIK7_PRIPA</name>
<gene>
    <name evidence="1" type="primary">WBGene00283131</name>
</gene>
<organism evidence="1 2">
    <name type="scientific">Pristionchus pacificus</name>
    <name type="common">Parasitic nematode worm</name>
    <dbReference type="NCBI Taxonomy" id="54126"/>
    <lineage>
        <taxon>Eukaryota</taxon>
        <taxon>Metazoa</taxon>
        <taxon>Ecdysozoa</taxon>
        <taxon>Nematoda</taxon>
        <taxon>Chromadorea</taxon>
        <taxon>Rhabditida</taxon>
        <taxon>Rhabditina</taxon>
        <taxon>Diplogasteromorpha</taxon>
        <taxon>Diplogasteroidea</taxon>
        <taxon>Neodiplogasteridae</taxon>
        <taxon>Pristionchus</taxon>
    </lineage>
</organism>
<dbReference type="EnsemblMetazoa" id="PPA44762.1">
    <property type="protein sequence ID" value="PPA44762.1"/>
    <property type="gene ID" value="WBGene00283131"/>
</dbReference>
<protein>
    <submittedName>
        <fullName evidence="1">Uncharacterized protein</fullName>
    </submittedName>
</protein>